<sequence length="123" mass="14765">MKLQKLIKILKENYNYNPKYYLLMIGVIFTFSIIIFAFNPDLKFKVMGILFVVLQVVTLNWGLRSEVYNQKITDLLKEKGIRIETLQEKVEITKYEFGLKKGKYEFYVSNKEKKKYMRLLESM</sequence>
<reference evidence="2 3" key="1">
    <citation type="submission" date="2021-02" db="EMBL/GenBank/DDBJ databases">
        <title>FDA dAtabase for Regulatory Grade micrObial Sequences (FDA-ARGOS): Supporting development and validation of Infectious Disease Dx tests.</title>
        <authorList>
            <person name="Sproer C."/>
            <person name="Gronow S."/>
            <person name="Severitt S."/>
            <person name="Schroder I."/>
            <person name="Tallon L."/>
            <person name="Sadzewicz L."/>
            <person name="Zhao X."/>
            <person name="Boylan J."/>
            <person name="Ott S."/>
            <person name="Bowen H."/>
            <person name="Vavikolanu K."/>
            <person name="Mehta A."/>
            <person name="Aluvathingal J."/>
            <person name="Nadendla S."/>
            <person name="Lowell S."/>
            <person name="Myers T."/>
            <person name="Yan Y."/>
            <person name="Sichtig H."/>
        </authorList>
    </citation>
    <scope>NUCLEOTIDE SEQUENCE [LARGE SCALE GENOMIC DNA]</scope>
    <source>
        <strain evidence="2 3">FDAARGOS_1207</strain>
    </source>
</reference>
<keyword evidence="1" id="KW-1133">Transmembrane helix</keyword>
<protein>
    <submittedName>
        <fullName evidence="2">Uncharacterized protein</fullName>
    </submittedName>
</protein>
<gene>
    <name evidence="2" type="ORF">I6J37_04385</name>
</gene>
<accession>A0ABX7HH21</accession>
<evidence type="ECO:0000313" key="2">
    <source>
        <dbReference type="EMBL" id="QRO85919.1"/>
    </source>
</evidence>
<keyword evidence="1" id="KW-0472">Membrane</keyword>
<name>A0ABX7HH21_9STAP</name>
<feature type="transmembrane region" description="Helical" evidence="1">
    <location>
        <begin position="44"/>
        <end position="63"/>
    </location>
</feature>
<dbReference type="Proteomes" id="UP000627155">
    <property type="component" value="Chromosome"/>
</dbReference>
<dbReference type="RefSeq" id="WP_103322785.1">
    <property type="nucleotide sequence ID" value="NZ_CBCPHH010000005.1"/>
</dbReference>
<evidence type="ECO:0000313" key="3">
    <source>
        <dbReference type="Proteomes" id="UP000627155"/>
    </source>
</evidence>
<keyword evidence="1" id="KW-0812">Transmembrane</keyword>
<dbReference type="EMBL" id="CP069486">
    <property type="protein sequence ID" value="QRO85919.1"/>
    <property type="molecule type" value="Genomic_DNA"/>
</dbReference>
<evidence type="ECO:0000256" key="1">
    <source>
        <dbReference type="SAM" id="Phobius"/>
    </source>
</evidence>
<proteinExistence type="predicted"/>
<organism evidence="2 3">
    <name type="scientific">Mammaliicoccus vitulinus</name>
    <dbReference type="NCBI Taxonomy" id="71237"/>
    <lineage>
        <taxon>Bacteria</taxon>
        <taxon>Bacillati</taxon>
        <taxon>Bacillota</taxon>
        <taxon>Bacilli</taxon>
        <taxon>Bacillales</taxon>
        <taxon>Staphylococcaceae</taxon>
        <taxon>Mammaliicoccus</taxon>
    </lineage>
</organism>
<keyword evidence="3" id="KW-1185">Reference proteome</keyword>
<feature type="transmembrane region" description="Helical" evidence="1">
    <location>
        <begin position="20"/>
        <end position="38"/>
    </location>
</feature>